<gene>
    <name evidence="1" type="ORF">F0562_008518</name>
</gene>
<dbReference type="InterPro" id="IPR036663">
    <property type="entry name" value="Fumarylacetoacetase_C_sf"/>
</dbReference>
<evidence type="ECO:0000313" key="1">
    <source>
        <dbReference type="EMBL" id="KAA8526279.1"/>
    </source>
</evidence>
<dbReference type="GO" id="GO:0003824">
    <property type="term" value="F:catalytic activity"/>
    <property type="evidence" value="ECO:0007669"/>
    <property type="project" value="InterPro"/>
</dbReference>
<name>A0A5J5A7N1_9ASTE</name>
<protein>
    <submittedName>
        <fullName evidence="1">Uncharacterized protein</fullName>
    </submittedName>
</protein>
<organism evidence="1 2">
    <name type="scientific">Nyssa sinensis</name>
    <dbReference type="NCBI Taxonomy" id="561372"/>
    <lineage>
        <taxon>Eukaryota</taxon>
        <taxon>Viridiplantae</taxon>
        <taxon>Streptophyta</taxon>
        <taxon>Embryophyta</taxon>
        <taxon>Tracheophyta</taxon>
        <taxon>Spermatophyta</taxon>
        <taxon>Magnoliopsida</taxon>
        <taxon>eudicotyledons</taxon>
        <taxon>Gunneridae</taxon>
        <taxon>Pentapetalae</taxon>
        <taxon>asterids</taxon>
        <taxon>Cornales</taxon>
        <taxon>Nyssaceae</taxon>
        <taxon>Nyssa</taxon>
    </lineage>
</organism>
<reference evidence="1 2" key="1">
    <citation type="submission" date="2019-09" db="EMBL/GenBank/DDBJ databases">
        <title>A chromosome-level genome assembly of the Chinese tupelo Nyssa sinensis.</title>
        <authorList>
            <person name="Yang X."/>
            <person name="Kang M."/>
            <person name="Yang Y."/>
            <person name="Xiong H."/>
            <person name="Wang M."/>
            <person name="Zhang Z."/>
            <person name="Wang Z."/>
            <person name="Wu H."/>
            <person name="Ma T."/>
            <person name="Liu J."/>
            <person name="Xi Z."/>
        </authorList>
    </citation>
    <scope>NUCLEOTIDE SEQUENCE [LARGE SCALE GENOMIC DNA]</scope>
    <source>
        <strain evidence="1">J267</strain>
        <tissue evidence="1">Leaf</tissue>
    </source>
</reference>
<dbReference type="EMBL" id="CM018046">
    <property type="protein sequence ID" value="KAA8526279.1"/>
    <property type="molecule type" value="Genomic_DNA"/>
</dbReference>
<dbReference type="AlphaFoldDB" id="A0A5J5A7N1"/>
<dbReference type="OrthoDB" id="411064at2759"/>
<evidence type="ECO:0000313" key="2">
    <source>
        <dbReference type="Proteomes" id="UP000325577"/>
    </source>
</evidence>
<accession>A0A5J5A7N1</accession>
<sequence length="172" mass="19198">MRSDVMSGVASMSVSPYVLPGQPPNPAIQPYTPVPNGFPTVPPPPQGMILPPVAETPCSFSKGFSLSRRSGHSHRSATCRSGCRFVTEIIITVDRNYIAHAKELGNADHKEPVLFQKPTSSYLENGGAIKFHTPWNRSIMRWNLRLRSIKKLAMFLRPLPRTMLEATHLHWV</sequence>
<dbReference type="Proteomes" id="UP000325577">
    <property type="component" value="Linkage Group LG3"/>
</dbReference>
<keyword evidence="2" id="KW-1185">Reference proteome</keyword>
<dbReference type="SUPFAM" id="SSF56529">
    <property type="entry name" value="FAH"/>
    <property type="match status" value="1"/>
</dbReference>
<proteinExistence type="predicted"/>
<dbReference type="Gene3D" id="3.90.850.10">
    <property type="entry name" value="Fumarylacetoacetase-like, C-terminal domain"/>
    <property type="match status" value="1"/>
</dbReference>